<organism evidence="1 2">
    <name type="scientific">Actinopolyspora mortivallis</name>
    <dbReference type="NCBI Taxonomy" id="33906"/>
    <lineage>
        <taxon>Bacteria</taxon>
        <taxon>Bacillati</taxon>
        <taxon>Actinomycetota</taxon>
        <taxon>Actinomycetes</taxon>
        <taxon>Actinopolysporales</taxon>
        <taxon>Actinopolysporaceae</taxon>
        <taxon>Actinopolyspora</taxon>
    </lineage>
</organism>
<dbReference type="RefSeq" id="WP_106114410.1">
    <property type="nucleotide sequence ID" value="NZ_PVSR01000026.1"/>
</dbReference>
<dbReference type="InParanoid" id="A0A2T0GUE0"/>
<proteinExistence type="predicted"/>
<protein>
    <submittedName>
        <fullName evidence="1">Uncharacterized protein</fullName>
    </submittedName>
</protein>
<dbReference type="EMBL" id="PVSR01000026">
    <property type="protein sequence ID" value="PRW62736.1"/>
    <property type="molecule type" value="Genomic_DNA"/>
</dbReference>
<sequence length="102" mass="11255">MTDAPTWSVIAHDADRLRQAVRELDTERGAAAKHDLAREVLRTVTVIGERLTDLVDGLAKHYEKPGVPEQRSAYLAMDQAAAAAEDLGECARRAIQTLEEEE</sequence>
<name>A0A2T0GUE0_ACTMO</name>
<evidence type="ECO:0000313" key="2">
    <source>
        <dbReference type="Proteomes" id="UP000239352"/>
    </source>
</evidence>
<dbReference type="Proteomes" id="UP000239352">
    <property type="component" value="Unassembled WGS sequence"/>
</dbReference>
<keyword evidence="2" id="KW-1185">Reference proteome</keyword>
<dbReference type="STRING" id="1050202.GCA_000384035_01701"/>
<gene>
    <name evidence="1" type="ORF">CEP50_14055</name>
</gene>
<accession>A0A2T0GUE0</accession>
<evidence type="ECO:0000313" key="1">
    <source>
        <dbReference type="EMBL" id="PRW62736.1"/>
    </source>
</evidence>
<dbReference type="AlphaFoldDB" id="A0A2T0GUE0"/>
<comment type="caution">
    <text evidence="1">The sequence shown here is derived from an EMBL/GenBank/DDBJ whole genome shotgun (WGS) entry which is preliminary data.</text>
</comment>
<reference evidence="1 2" key="1">
    <citation type="submission" date="2018-03" db="EMBL/GenBank/DDBJ databases">
        <title>Actinopolyspora mortivallis from Sahara, screening for active biomolecules.</title>
        <authorList>
            <person name="Selama O."/>
            <person name="Wellington E.M.H."/>
            <person name="Hacene H."/>
        </authorList>
    </citation>
    <scope>NUCLEOTIDE SEQUENCE [LARGE SCALE GENOMIC DNA]</scope>
    <source>
        <strain evidence="1 2">M5A</strain>
    </source>
</reference>